<evidence type="ECO:0000256" key="5">
    <source>
        <dbReference type="ARBA" id="ARBA00023284"/>
    </source>
</evidence>
<dbReference type="InterPro" id="IPR017937">
    <property type="entry name" value="Thioredoxin_CS"/>
</dbReference>
<gene>
    <name evidence="8" type="ORF">BAR1_06130</name>
</gene>
<dbReference type="Pfam" id="PF08534">
    <property type="entry name" value="Redoxin"/>
    <property type="match status" value="1"/>
</dbReference>
<evidence type="ECO:0000256" key="3">
    <source>
        <dbReference type="ARBA" id="ARBA00022748"/>
    </source>
</evidence>
<accession>A0A347UFC1</accession>
<evidence type="ECO:0000313" key="8">
    <source>
        <dbReference type="EMBL" id="AXX97549.1"/>
    </source>
</evidence>
<dbReference type="RefSeq" id="WP_118942206.1">
    <property type="nucleotide sequence ID" value="NZ_CP032125.1"/>
</dbReference>
<comment type="similarity">
    <text evidence="2">Belongs to the thioredoxin family. DsbE subfamily.</text>
</comment>
<evidence type="ECO:0000259" key="7">
    <source>
        <dbReference type="PROSITE" id="PS51352"/>
    </source>
</evidence>
<name>A0A347UFC1_9RHOB</name>
<sequence>MAEKRKVNILAILPIVIFAALVAAFFIPGLGRDDPKNIPSTRVGSPAPALFVGEDQAAGTGFNDKTLRSPGIKMVNFWASWCGPCRAEHPNLMKLAEGGLRIYGVNYKDRPEDAARFLAGLGDPFTAILSDTKGRNGIEWGVTGVPESMLIDSNGVILWHFRGPITQSIIDKQMQPILDANK</sequence>
<dbReference type="InterPro" id="IPR050553">
    <property type="entry name" value="Thioredoxin_ResA/DsbE_sf"/>
</dbReference>
<evidence type="ECO:0000256" key="4">
    <source>
        <dbReference type="ARBA" id="ARBA00023157"/>
    </source>
</evidence>
<dbReference type="InterPro" id="IPR013766">
    <property type="entry name" value="Thioredoxin_domain"/>
</dbReference>
<evidence type="ECO:0000256" key="2">
    <source>
        <dbReference type="ARBA" id="ARBA00007758"/>
    </source>
</evidence>
<organism evidence="8 9">
    <name type="scientific">Profundibacter amoris</name>
    <dbReference type="NCBI Taxonomy" id="2171755"/>
    <lineage>
        <taxon>Bacteria</taxon>
        <taxon>Pseudomonadati</taxon>
        <taxon>Pseudomonadota</taxon>
        <taxon>Alphaproteobacteria</taxon>
        <taxon>Rhodobacterales</taxon>
        <taxon>Paracoccaceae</taxon>
        <taxon>Profundibacter</taxon>
    </lineage>
</organism>
<reference evidence="8 9" key="1">
    <citation type="submission" date="2018-09" db="EMBL/GenBank/DDBJ databases">
        <title>Profundibacter amoris BAR1 gen. nov., sp. nov., a new member of the Roseobacter clade isolated at Lokis Castle Vent Field on the Arctic Mid-Oceanic Ridge.</title>
        <authorList>
            <person name="Le Moine Bauer S."/>
            <person name="Sjoeberg A.G."/>
            <person name="L'Haridon S."/>
            <person name="Stokke R."/>
            <person name="Roalkvam I."/>
            <person name="Steen I.H."/>
            <person name="Dahle H."/>
        </authorList>
    </citation>
    <scope>NUCLEOTIDE SEQUENCE [LARGE SCALE GENOMIC DNA]</scope>
    <source>
        <strain evidence="8 9">BAR1</strain>
    </source>
</reference>
<evidence type="ECO:0000256" key="1">
    <source>
        <dbReference type="ARBA" id="ARBA00004196"/>
    </source>
</evidence>
<feature type="domain" description="Thioredoxin" evidence="7">
    <location>
        <begin position="41"/>
        <end position="182"/>
    </location>
</feature>
<keyword evidence="3" id="KW-0201">Cytochrome c-type biogenesis</keyword>
<dbReference type="InterPro" id="IPR013740">
    <property type="entry name" value="Redoxin"/>
</dbReference>
<evidence type="ECO:0000256" key="6">
    <source>
        <dbReference type="SAM" id="Phobius"/>
    </source>
</evidence>
<dbReference type="PANTHER" id="PTHR42852">
    <property type="entry name" value="THIOL:DISULFIDE INTERCHANGE PROTEIN DSBE"/>
    <property type="match status" value="1"/>
</dbReference>
<dbReference type="Gene3D" id="3.40.30.10">
    <property type="entry name" value="Glutaredoxin"/>
    <property type="match status" value="1"/>
</dbReference>
<keyword evidence="9" id="KW-1185">Reference proteome</keyword>
<proteinExistence type="inferred from homology"/>
<keyword evidence="6" id="KW-1133">Transmembrane helix</keyword>
<dbReference type="Proteomes" id="UP000261704">
    <property type="component" value="Chromosome"/>
</dbReference>
<dbReference type="SUPFAM" id="SSF52833">
    <property type="entry name" value="Thioredoxin-like"/>
    <property type="match status" value="1"/>
</dbReference>
<keyword evidence="6" id="KW-0812">Transmembrane</keyword>
<feature type="transmembrane region" description="Helical" evidence="6">
    <location>
        <begin position="7"/>
        <end position="27"/>
    </location>
</feature>
<protein>
    <submittedName>
        <fullName evidence="8">DsbE family thiol:disulfide interchange protein</fullName>
    </submittedName>
</protein>
<keyword evidence="4" id="KW-1015">Disulfide bond</keyword>
<dbReference type="InterPro" id="IPR004799">
    <property type="entry name" value="Periplasmic_diS_OxRdtase_DsbE"/>
</dbReference>
<keyword evidence="5" id="KW-0676">Redox-active center</keyword>
<dbReference type="GO" id="GO:0030288">
    <property type="term" value="C:outer membrane-bounded periplasmic space"/>
    <property type="evidence" value="ECO:0007669"/>
    <property type="project" value="InterPro"/>
</dbReference>
<dbReference type="OrthoDB" id="9799347at2"/>
<dbReference type="GO" id="GO:0017004">
    <property type="term" value="P:cytochrome complex assembly"/>
    <property type="evidence" value="ECO:0007669"/>
    <property type="project" value="UniProtKB-KW"/>
</dbReference>
<dbReference type="PANTHER" id="PTHR42852:SF6">
    <property type="entry name" value="THIOL:DISULFIDE INTERCHANGE PROTEIN DSBE"/>
    <property type="match status" value="1"/>
</dbReference>
<dbReference type="PROSITE" id="PS51352">
    <property type="entry name" value="THIOREDOXIN_2"/>
    <property type="match status" value="1"/>
</dbReference>
<evidence type="ECO:0000313" key="9">
    <source>
        <dbReference type="Proteomes" id="UP000261704"/>
    </source>
</evidence>
<dbReference type="KEGG" id="pamo:BAR1_06130"/>
<dbReference type="GO" id="GO:0015036">
    <property type="term" value="F:disulfide oxidoreductase activity"/>
    <property type="evidence" value="ECO:0007669"/>
    <property type="project" value="InterPro"/>
</dbReference>
<dbReference type="NCBIfam" id="TIGR00385">
    <property type="entry name" value="dsbE"/>
    <property type="match status" value="1"/>
</dbReference>
<keyword evidence="6" id="KW-0472">Membrane</keyword>
<comment type="subcellular location">
    <subcellularLocation>
        <location evidence="1">Cell envelope</location>
    </subcellularLocation>
</comment>
<dbReference type="InterPro" id="IPR036249">
    <property type="entry name" value="Thioredoxin-like_sf"/>
</dbReference>
<dbReference type="CDD" id="cd03010">
    <property type="entry name" value="TlpA_like_DsbE"/>
    <property type="match status" value="1"/>
</dbReference>
<dbReference type="EMBL" id="CP032125">
    <property type="protein sequence ID" value="AXX97549.1"/>
    <property type="molecule type" value="Genomic_DNA"/>
</dbReference>
<dbReference type="AlphaFoldDB" id="A0A347UFC1"/>
<dbReference type="PROSITE" id="PS00194">
    <property type="entry name" value="THIOREDOXIN_1"/>
    <property type="match status" value="1"/>
</dbReference>